<organism evidence="11 12">
    <name type="scientific">Microctonus aethiopoides</name>
    <dbReference type="NCBI Taxonomy" id="144406"/>
    <lineage>
        <taxon>Eukaryota</taxon>
        <taxon>Metazoa</taxon>
        <taxon>Ecdysozoa</taxon>
        <taxon>Arthropoda</taxon>
        <taxon>Hexapoda</taxon>
        <taxon>Insecta</taxon>
        <taxon>Pterygota</taxon>
        <taxon>Neoptera</taxon>
        <taxon>Endopterygota</taxon>
        <taxon>Hymenoptera</taxon>
        <taxon>Apocrita</taxon>
        <taxon>Ichneumonoidea</taxon>
        <taxon>Braconidae</taxon>
        <taxon>Euphorinae</taxon>
        <taxon>Microctonus</taxon>
    </lineage>
</organism>
<keyword evidence="6 10" id="KW-1133">Transmembrane helix</keyword>
<comment type="caution">
    <text evidence="11">The sequence shown here is derived from an EMBL/GenBank/DDBJ whole genome shotgun (WGS) entry which is preliminary data.</text>
</comment>
<accession>A0AA39KJV3</accession>
<keyword evidence="3" id="KW-0716">Sensory transduction</keyword>
<keyword evidence="9" id="KW-0807">Transducer</keyword>
<feature type="transmembrane region" description="Helical" evidence="10">
    <location>
        <begin position="140"/>
        <end position="163"/>
    </location>
</feature>
<evidence type="ECO:0000256" key="9">
    <source>
        <dbReference type="ARBA" id="ARBA00023224"/>
    </source>
</evidence>
<keyword evidence="8" id="KW-0675">Receptor</keyword>
<keyword evidence="12" id="KW-1185">Reference proteome</keyword>
<dbReference type="GO" id="GO:0005549">
    <property type="term" value="F:odorant binding"/>
    <property type="evidence" value="ECO:0007669"/>
    <property type="project" value="InterPro"/>
</dbReference>
<evidence type="ECO:0000256" key="4">
    <source>
        <dbReference type="ARBA" id="ARBA00022692"/>
    </source>
</evidence>
<keyword evidence="4 10" id="KW-0812">Transmembrane</keyword>
<keyword evidence="2" id="KW-1003">Cell membrane</keyword>
<evidence type="ECO:0000256" key="2">
    <source>
        <dbReference type="ARBA" id="ARBA00022475"/>
    </source>
</evidence>
<evidence type="ECO:0000256" key="5">
    <source>
        <dbReference type="ARBA" id="ARBA00022725"/>
    </source>
</evidence>
<dbReference type="EMBL" id="JAQQBS010001422">
    <property type="protein sequence ID" value="KAK0164124.1"/>
    <property type="molecule type" value="Genomic_DNA"/>
</dbReference>
<evidence type="ECO:0000256" key="7">
    <source>
        <dbReference type="ARBA" id="ARBA00023136"/>
    </source>
</evidence>
<gene>
    <name evidence="11" type="ORF">PV328_002785</name>
</gene>
<reference evidence="11" key="1">
    <citation type="journal article" date="2023" name="bioRxiv">
        <title>Scaffold-level genome assemblies of two parasitoid biocontrol wasps reveal the parthenogenesis mechanism and an associated novel virus.</title>
        <authorList>
            <person name="Inwood S."/>
            <person name="Skelly J."/>
            <person name="Guhlin J."/>
            <person name="Harrop T."/>
            <person name="Goldson S."/>
            <person name="Dearden P."/>
        </authorList>
    </citation>
    <scope>NUCLEOTIDE SEQUENCE</scope>
    <source>
        <strain evidence="11">Irish</strain>
        <tissue evidence="11">Whole body</tissue>
    </source>
</reference>
<evidence type="ECO:0000256" key="1">
    <source>
        <dbReference type="ARBA" id="ARBA00004651"/>
    </source>
</evidence>
<reference evidence="11" key="2">
    <citation type="submission" date="2023-03" db="EMBL/GenBank/DDBJ databases">
        <authorList>
            <person name="Inwood S.N."/>
            <person name="Skelly J.G."/>
            <person name="Guhlin J."/>
            <person name="Harrop T.W.R."/>
            <person name="Goldson S.G."/>
            <person name="Dearden P.K."/>
        </authorList>
    </citation>
    <scope>NUCLEOTIDE SEQUENCE</scope>
    <source>
        <strain evidence="11">Irish</strain>
        <tissue evidence="11">Whole body</tissue>
    </source>
</reference>
<evidence type="ECO:0000313" key="12">
    <source>
        <dbReference type="Proteomes" id="UP001168990"/>
    </source>
</evidence>
<dbReference type="Proteomes" id="UP001168990">
    <property type="component" value="Unassembled WGS sequence"/>
</dbReference>
<dbReference type="GO" id="GO:0004984">
    <property type="term" value="F:olfactory receptor activity"/>
    <property type="evidence" value="ECO:0007669"/>
    <property type="project" value="InterPro"/>
</dbReference>
<dbReference type="Pfam" id="PF02949">
    <property type="entry name" value="7tm_6"/>
    <property type="match status" value="1"/>
</dbReference>
<evidence type="ECO:0008006" key="13">
    <source>
        <dbReference type="Google" id="ProtNLM"/>
    </source>
</evidence>
<evidence type="ECO:0000256" key="3">
    <source>
        <dbReference type="ARBA" id="ARBA00022606"/>
    </source>
</evidence>
<proteinExistence type="predicted"/>
<dbReference type="InterPro" id="IPR004117">
    <property type="entry name" value="7tm6_olfct_rcpt"/>
</dbReference>
<keyword evidence="7 10" id="KW-0472">Membrane</keyword>
<sequence length="296" mass="35289">MYLFDHSYYRASKNASRLIGRWPYQKYWESRICSLITIFLSTSQFVAKILCVIVNSDDKEAIIESITPFMIDIVVAVKYANAVFNLKTVSFFADFKLNYFYVFLYENELAVIQITKLLDRLKEDWTIFTNEKEKRILNEYAYVGQLVIYGYIVVVYITTMVFITEPLMPKWINFIFHLNETVPNKYPVPIYWYKINMEKHFYFILCYESICIVTLLTITVANDSMFIVLLQHACALFAVVGRQLENLPSRKNLENNWEYSDKFRKTNDIQYDYYVMCIKNHKRAIEYGLLFTDSFY</sequence>
<evidence type="ECO:0000256" key="6">
    <source>
        <dbReference type="ARBA" id="ARBA00022989"/>
    </source>
</evidence>
<dbReference type="GO" id="GO:0007165">
    <property type="term" value="P:signal transduction"/>
    <property type="evidence" value="ECO:0007669"/>
    <property type="project" value="UniProtKB-KW"/>
</dbReference>
<feature type="transmembrane region" description="Helical" evidence="10">
    <location>
        <begin position="201"/>
        <end position="218"/>
    </location>
</feature>
<dbReference type="PANTHER" id="PTHR21137:SF35">
    <property type="entry name" value="ODORANT RECEPTOR 19A-RELATED"/>
    <property type="match status" value="1"/>
</dbReference>
<evidence type="ECO:0000313" key="11">
    <source>
        <dbReference type="EMBL" id="KAK0164124.1"/>
    </source>
</evidence>
<dbReference type="PANTHER" id="PTHR21137">
    <property type="entry name" value="ODORANT RECEPTOR"/>
    <property type="match status" value="1"/>
</dbReference>
<name>A0AA39KJV3_9HYME</name>
<protein>
    <recommendedName>
        <fullName evidence="13">Odorant receptor</fullName>
    </recommendedName>
</protein>
<evidence type="ECO:0000256" key="10">
    <source>
        <dbReference type="SAM" id="Phobius"/>
    </source>
</evidence>
<dbReference type="AlphaFoldDB" id="A0AA39KJV3"/>
<comment type="subcellular location">
    <subcellularLocation>
        <location evidence="1">Cell membrane</location>
        <topology evidence="1">Multi-pass membrane protein</topology>
    </subcellularLocation>
</comment>
<dbReference type="GO" id="GO:0005886">
    <property type="term" value="C:plasma membrane"/>
    <property type="evidence" value="ECO:0007669"/>
    <property type="project" value="UniProtKB-SubCell"/>
</dbReference>
<keyword evidence="5" id="KW-0552">Olfaction</keyword>
<evidence type="ECO:0000256" key="8">
    <source>
        <dbReference type="ARBA" id="ARBA00023170"/>
    </source>
</evidence>